<dbReference type="InterPro" id="IPR023631">
    <property type="entry name" value="Amidase_dom"/>
</dbReference>
<dbReference type="Gene3D" id="3.90.1300.10">
    <property type="entry name" value="Amidase signature (AS) domain"/>
    <property type="match status" value="1"/>
</dbReference>
<gene>
    <name evidence="2" type="ORF">D2917_20440</name>
</gene>
<dbReference type="Proteomes" id="UP000325743">
    <property type="component" value="Chromosome 2"/>
</dbReference>
<sequence length="481" mass="50668">MPATRSASSSDFHELGLAAAARAIRDGEMSSEAYVGKLLARAREHADLQAFITIDGASVLEAAIQADRLRRAGRSAPLLGVPLAVKDSYLTKGLTTTIGTSALATYRPTQDAEAVANVKDAGAVIFGKNNLVEMSYGLTGLNTHHGQVKNPYNKANVTGGSSSGAGASVAARIVPAALGGDTVGSIRVPASLCGVVGYKPTPGRWPAKGVAPISDTLDTTGLLARSVEDCALVDAVLTRSPVPSAHVSVNLKSVRLAYAPRQYLADVDAEVDRAFRETLRQLKDAGAALVEVDLGEDFLALADDTTWPIFFHETMPAVRRFIAVNELPISFEQIYAGLGEKVRGGWSHFVVAAGAGYVSGEKYLAALNVGRQELSRRLAEIAFGQADALLFPTTPCAAPRIENQWTFRVGGKDVTDLFLSRNTHPSSAAGVPGISIPMALNSEGLPLGLELDAAAGRDRDLLALAHRVEQVLGRLPKPRGF</sequence>
<organism evidence="2 3">
    <name type="scientific">Cupriavidus oxalaticus</name>
    <dbReference type="NCBI Taxonomy" id="96344"/>
    <lineage>
        <taxon>Bacteria</taxon>
        <taxon>Pseudomonadati</taxon>
        <taxon>Pseudomonadota</taxon>
        <taxon>Betaproteobacteria</taxon>
        <taxon>Burkholderiales</taxon>
        <taxon>Burkholderiaceae</taxon>
        <taxon>Cupriavidus</taxon>
    </lineage>
</organism>
<proteinExistence type="predicted"/>
<dbReference type="PANTHER" id="PTHR11895">
    <property type="entry name" value="TRANSAMIDASE"/>
    <property type="match status" value="1"/>
</dbReference>
<dbReference type="EMBL" id="CP032519">
    <property type="protein sequence ID" value="QEZ48477.1"/>
    <property type="molecule type" value="Genomic_DNA"/>
</dbReference>
<dbReference type="PANTHER" id="PTHR11895:SF151">
    <property type="entry name" value="GLUTAMYL-TRNA(GLN) AMIDOTRANSFERASE SUBUNIT A"/>
    <property type="match status" value="1"/>
</dbReference>
<reference evidence="2 3" key="1">
    <citation type="submission" date="2018-09" db="EMBL/GenBank/DDBJ databases">
        <title>Complete genome sequence of Cupriavidus oxalaticus T2, a bacterium capable of phenol tolerance and degradation.</title>
        <authorList>
            <person name="Yan J."/>
        </authorList>
    </citation>
    <scope>NUCLEOTIDE SEQUENCE [LARGE SCALE GENOMIC DNA]</scope>
    <source>
        <strain evidence="2 3">T2</strain>
    </source>
</reference>
<protein>
    <submittedName>
        <fullName evidence="2">Amidase</fullName>
    </submittedName>
</protein>
<evidence type="ECO:0000313" key="2">
    <source>
        <dbReference type="EMBL" id="QEZ48477.1"/>
    </source>
</evidence>
<dbReference type="SUPFAM" id="SSF75304">
    <property type="entry name" value="Amidase signature (AS) enzymes"/>
    <property type="match status" value="1"/>
</dbReference>
<accession>A0A5P3VQK9</accession>
<evidence type="ECO:0000259" key="1">
    <source>
        <dbReference type="Pfam" id="PF01425"/>
    </source>
</evidence>
<dbReference type="InterPro" id="IPR036928">
    <property type="entry name" value="AS_sf"/>
</dbReference>
<feature type="domain" description="Amidase" evidence="1">
    <location>
        <begin position="36"/>
        <end position="462"/>
    </location>
</feature>
<name>A0A5P3VQK9_9BURK</name>
<dbReference type="AlphaFoldDB" id="A0A5P3VQK9"/>
<dbReference type="GO" id="GO:0003824">
    <property type="term" value="F:catalytic activity"/>
    <property type="evidence" value="ECO:0007669"/>
    <property type="project" value="InterPro"/>
</dbReference>
<dbReference type="Pfam" id="PF01425">
    <property type="entry name" value="Amidase"/>
    <property type="match status" value="1"/>
</dbReference>
<dbReference type="InterPro" id="IPR000120">
    <property type="entry name" value="Amidase"/>
</dbReference>
<evidence type="ECO:0000313" key="3">
    <source>
        <dbReference type="Proteomes" id="UP000325743"/>
    </source>
</evidence>